<dbReference type="CDD" id="cd01990">
    <property type="entry name" value="LarE-like"/>
    <property type="match status" value="1"/>
</dbReference>
<dbReference type="EMBL" id="CP009687">
    <property type="protein sequence ID" value="AKL94051.1"/>
    <property type="molecule type" value="Genomic_DNA"/>
</dbReference>
<dbReference type="Pfam" id="PF02540">
    <property type="entry name" value="NAD_synthase"/>
    <property type="match status" value="1"/>
</dbReference>
<dbReference type="NCBIfam" id="TIGR00268">
    <property type="entry name" value="ATP-dependent sacrificial sulfur transferase LarE"/>
    <property type="match status" value="1"/>
</dbReference>
<dbReference type="STRING" id="84022.CACET_c05410"/>
<evidence type="ECO:0000313" key="1">
    <source>
        <dbReference type="EMBL" id="AKL94051.1"/>
    </source>
</evidence>
<dbReference type="InterPro" id="IPR022310">
    <property type="entry name" value="NAD/GMP_synthase"/>
</dbReference>
<evidence type="ECO:0000313" key="2">
    <source>
        <dbReference type="Proteomes" id="UP000035704"/>
    </source>
</evidence>
<dbReference type="GO" id="GO:0006163">
    <property type="term" value="P:purine nucleotide metabolic process"/>
    <property type="evidence" value="ECO:0007669"/>
    <property type="project" value="UniProtKB-ARBA"/>
</dbReference>
<dbReference type="KEGG" id="cace:CACET_c05410"/>
<dbReference type="AlphaFoldDB" id="A0A0D8IES1"/>
<dbReference type="OrthoDB" id="9776919at2"/>
<keyword evidence="2" id="KW-1185">Reference proteome</keyword>
<dbReference type="Proteomes" id="UP000035704">
    <property type="component" value="Chromosome"/>
</dbReference>
<name>A0A0D8IES1_9CLOT</name>
<dbReference type="RefSeq" id="WP_144414705.1">
    <property type="nucleotide sequence ID" value="NZ_CP009687.1"/>
</dbReference>
<dbReference type="InterPro" id="IPR014729">
    <property type="entry name" value="Rossmann-like_a/b/a_fold"/>
</dbReference>
<dbReference type="InterPro" id="IPR052188">
    <property type="entry name" value="Ni-pincer_cofactor_biosynth"/>
</dbReference>
<dbReference type="PANTHER" id="PTHR43169:SF2">
    <property type="entry name" value="NAD_GMP SYNTHASE DOMAIN-CONTAINING PROTEIN"/>
    <property type="match status" value="1"/>
</dbReference>
<gene>
    <name evidence="1" type="ORF">CACET_c05410</name>
</gene>
<accession>A0A0D8IES1</accession>
<proteinExistence type="predicted"/>
<dbReference type="Gene3D" id="3.40.50.620">
    <property type="entry name" value="HUPs"/>
    <property type="match status" value="1"/>
</dbReference>
<organism evidence="1 2">
    <name type="scientific">Clostridium aceticum</name>
    <dbReference type="NCBI Taxonomy" id="84022"/>
    <lineage>
        <taxon>Bacteria</taxon>
        <taxon>Bacillati</taxon>
        <taxon>Bacillota</taxon>
        <taxon>Clostridia</taxon>
        <taxon>Eubacteriales</taxon>
        <taxon>Clostridiaceae</taxon>
        <taxon>Clostridium</taxon>
    </lineage>
</organism>
<dbReference type="InterPro" id="IPR005232">
    <property type="entry name" value="LarE"/>
</dbReference>
<dbReference type="PATRIC" id="fig|84022.5.peg.1548"/>
<dbReference type="SUPFAM" id="SSF52402">
    <property type="entry name" value="Adenine nucleotide alpha hydrolases-like"/>
    <property type="match status" value="1"/>
</dbReference>
<dbReference type="PANTHER" id="PTHR43169">
    <property type="entry name" value="EXSB FAMILY PROTEIN"/>
    <property type="match status" value="1"/>
</dbReference>
<reference evidence="1 2" key="1">
    <citation type="submission" date="2014-10" db="EMBL/GenBank/DDBJ databases">
        <title>Genome sequence of Clostridium aceticum DSM 1496.</title>
        <authorList>
            <person name="Poehlein A."/>
            <person name="Schiel-Bengelsdorf B."/>
            <person name="Gottschalk G."/>
            <person name="Duerre P."/>
            <person name="Daniel R."/>
        </authorList>
    </citation>
    <scope>NUCLEOTIDE SEQUENCE [LARGE SCALE GENOMIC DNA]</scope>
    <source>
        <strain evidence="1 2">DSM 1496</strain>
    </source>
</reference>
<sequence>MNLYDKYQRLLQYIKSLESVVIAFSGGVDSTFLLKAAQEAIGNRAMALTIKAPFHLYWEIEETKELAAQLSIPHVVIEHKEIPKEIQYNPSNRCYLCKKKIFQGILDFAKENHFQHVADGTNFDDTKDYRPGMQALKELNVVSPLLEVGFTKEEIRQMSKNLELPTWDKPAYACILTRIQYDQKILEEDLRKVEKAEKYLIDLGFPVARVRLHGQLARIEVAPDRLKDLLEERQMKKIAADFKTMDFQYITVDLEGYRTGSQNEVL</sequence>
<protein>
    <submittedName>
        <fullName evidence="1">Uncharacterized protein</fullName>
    </submittedName>
</protein>
<dbReference type="PIRSF" id="PIRSF006661">
    <property type="entry name" value="PP-lp_UCP006661"/>
    <property type="match status" value="1"/>
</dbReference>
<dbReference type="GO" id="GO:0016783">
    <property type="term" value="F:sulfurtransferase activity"/>
    <property type="evidence" value="ECO:0007669"/>
    <property type="project" value="InterPro"/>
</dbReference>